<evidence type="ECO:0000256" key="3">
    <source>
        <dbReference type="SAM" id="MobiDB-lite"/>
    </source>
</evidence>
<dbReference type="GO" id="GO:0003743">
    <property type="term" value="F:translation initiation factor activity"/>
    <property type="evidence" value="ECO:0007669"/>
    <property type="project" value="UniProtKB-KW"/>
</dbReference>
<dbReference type="GO" id="GO:0000340">
    <property type="term" value="F:RNA 7-methylguanosine cap binding"/>
    <property type="evidence" value="ECO:0007669"/>
    <property type="project" value="TreeGrafter"/>
</dbReference>
<dbReference type="SUPFAM" id="SSF55418">
    <property type="entry name" value="eIF4e-like"/>
    <property type="match status" value="1"/>
</dbReference>
<dbReference type="InterPro" id="IPR019770">
    <property type="entry name" value="TIF_eIF_4E_CS"/>
</dbReference>
<keyword evidence="5" id="KW-1185">Reference proteome</keyword>
<dbReference type="InterPro" id="IPR023398">
    <property type="entry name" value="TIF_eIF4e-like"/>
</dbReference>
<protein>
    <recommendedName>
        <fullName evidence="1">eIF-4F 25 kDa subunit</fullName>
    </recommendedName>
</protein>
<feature type="compositionally biased region" description="Basic and acidic residues" evidence="3">
    <location>
        <begin position="19"/>
        <end position="28"/>
    </location>
</feature>
<dbReference type="GO" id="GO:0016281">
    <property type="term" value="C:eukaryotic translation initiation factor 4F complex"/>
    <property type="evidence" value="ECO:0007669"/>
    <property type="project" value="TreeGrafter"/>
</dbReference>
<dbReference type="InterPro" id="IPR001040">
    <property type="entry name" value="TIF_eIF_4E"/>
</dbReference>
<dbReference type="AlphaFoldDB" id="A0A5E4Q7N5"/>
<proteinExistence type="inferred from homology"/>
<dbReference type="PANTHER" id="PTHR11960:SF18">
    <property type="entry name" value="EUKARYOTIC TRANSLATION INITIATION FACTOR 4E HOMOLOGOUS PROTEIN, ISOFORM B"/>
    <property type="match status" value="1"/>
</dbReference>
<evidence type="ECO:0000313" key="5">
    <source>
        <dbReference type="Proteomes" id="UP000324832"/>
    </source>
</evidence>
<reference evidence="4 5" key="1">
    <citation type="submission" date="2017-07" db="EMBL/GenBank/DDBJ databases">
        <authorList>
            <person name="Talla V."/>
            <person name="Backstrom N."/>
        </authorList>
    </citation>
    <scope>NUCLEOTIDE SEQUENCE [LARGE SCALE GENOMIC DNA]</scope>
</reference>
<sequence length="284" mass="32467">MTERKMCKFYNLNVPERRIGDVEQQDHGGDEEDDRNPEDPFEHYVPPHEHKLEYNYWMWFSRRPPTRELSATISGYGEGLELVGVVGSVEQWWGLYTHLIRPCQLPPNSDLHLFKVGIKPMWEDPANVNGGKWVVKLKKAETGPAWEELCMAMLGEQFLVGGEMCGIVLSVRFQEDRIAVWHRTAADTVIAARVRDTMRRVMQLPPTLPIVYKAHSDRILRTHSLQESPTFLRQDSTSTSRQEPASTTQPDSANTSRQESVTSPRQESADNTTHDPVPTNDSRT</sequence>
<dbReference type="Gene3D" id="3.30.760.10">
    <property type="entry name" value="RNA Cap, Translation Initiation Factor Eif4e"/>
    <property type="match status" value="1"/>
</dbReference>
<organism evidence="4 5">
    <name type="scientific">Leptidea sinapis</name>
    <dbReference type="NCBI Taxonomy" id="189913"/>
    <lineage>
        <taxon>Eukaryota</taxon>
        <taxon>Metazoa</taxon>
        <taxon>Ecdysozoa</taxon>
        <taxon>Arthropoda</taxon>
        <taxon>Hexapoda</taxon>
        <taxon>Insecta</taxon>
        <taxon>Pterygota</taxon>
        <taxon>Neoptera</taxon>
        <taxon>Endopterygota</taxon>
        <taxon>Lepidoptera</taxon>
        <taxon>Glossata</taxon>
        <taxon>Ditrysia</taxon>
        <taxon>Papilionoidea</taxon>
        <taxon>Pieridae</taxon>
        <taxon>Dismorphiinae</taxon>
        <taxon>Leptidea</taxon>
    </lineage>
</organism>
<name>A0A5E4Q7N5_9NEOP</name>
<dbReference type="Pfam" id="PF01652">
    <property type="entry name" value="IF4E"/>
    <property type="match status" value="1"/>
</dbReference>
<keyword evidence="2" id="KW-0694">RNA-binding</keyword>
<accession>A0A5E4Q7N5</accession>
<feature type="region of interest" description="Disordered" evidence="3">
    <location>
        <begin position="19"/>
        <end position="42"/>
    </location>
</feature>
<keyword evidence="2" id="KW-0648">Protein biosynthesis</keyword>
<keyword evidence="2" id="KW-0396">Initiation factor</keyword>
<evidence type="ECO:0000256" key="1">
    <source>
        <dbReference type="ARBA" id="ARBA00032656"/>
    </source>
</evidence>
<dbReference type="PROSITE" id="PS00813">
    <property type="entry name" value="IF4E"/>
    <property type="match status" value="1"/>
</dbReference>
<evidence type="ECO:0000256" key="2">
    <source>
        <dbReference type="RuleBase" id="RU004374"/>
    </source>
</evidence>
<feature type="compositionally biased region" description="Polar residues" evidence="3">
    <location>
        <begin position="223"/>
        <end position="271"/>
    </location>
</feature>
<dbReference type="EMBL" id="FZQP02001937">
    <property type="protein sequence ID" value="VVC94298.1"/>
    <property type="molecule type" value="Genomic_DNA"/>
</dbReference>
<dbReference type="Proteomes" id="UP000324832">
    <property type="component" value="Unassembled WGS sequence"/>
</dbReference>
<comment type="similarity">
    <text evidence="2">Belongs to the eukaryotic initiation factor 4E family.</text>
</comment>
<evidence type="ECO:0000313" key="4">
    <source>
        <dbReference type="EMBL" id="VVC94298.1"/>
    </source>
</evidence>
<dbReference type="PANTHER" id="PTHR11960">
    <property type="entry name" value="EUKARYOTIC TRANSLATION INITIATION FACTOR 4E RELATED"/>
    <property type="match status" value="1"/>
</dbReference>
<gene>
    <name evidence="4" type="ORF">LSINAPIS_LOCUS6280</name>
</gene>
<feature type="region of interest" description="Disordered" evidence="3">
    <location>
        <begin position="223"/>
        <end position="284"/>
    </location>
</feature>